<organism evidence="4 5">
    <name type="scientific">Winogradskya humida</name>
    <dbReference type="NCBI Taxonomy" id="113566"/>
    <lineage>
        <taxon>Bacteria</taxon>
        <taxon>Bacillati</taxon>
        <taxon>Actinomycetota</taxon>
        <taxon>Actinomycetes</taxon>
        <taxon>Micromonosporales</taxon>
        <taxon>Micromonosporaceae</taxon>
        <taxon>Winogradskya</taxon>
    </lineage>
</organism>
<dbReference type="Gene3D" id="3.30.750.24">
    <property type="entry name" value="STAS domain"/>
    <property type="match status" value="1"/>
</dbReference>
<dbReference type="NCBIfam" id="TIGR00377">
    <property type="entry name" value="ant_ant_sig"/>
    <property type="match status" value="1"/>
</dbReference>
<dbReference type="PROSITE" id="PS50801">
    <property type="entry name" value="STAS"/>
    <property type="match status" value="1"/>
</dbReference>
<dbReference type="CDD" id="cd07043">
    <property type="entry name" value="STAS_anti-anti-sigma_factors"/>
    <property type="match status" value="1"/>
</dbReference>
<evidence type="ECO:0000256" key="2">
    <source>
        <dbReference type="RuleBase" id="RU003749"/>
    </source>
</evidence>
<evidence type="ECO:0000313" key="5">
    <source>
        <dbReference type="Proteomes" id="UP000603200"/>
    </source>
</evidence>
<dbReference type="Proteomes" id="UP000603200">
    <property type="component" value="Unassembled WGS sequence"/>
</dbReference>
<accession>A0ABQ3ZMW4</accession>
<gene>
    <name evidence="4" type="ORF">Ahu01nite_030280</name>
</gene>
<dbReference type="RefSeq" id="WP_203837135.1">
    <property type="nucleotide sequence ID" value="NZ_BAAATV010000007.1"/>
</dbReference>
<keyword evidence="5" id="KW-1185">Reference proteome</keyword>
<reference evidence="4 5" key="1">
    <citation type="submission" date="2021-01" db="EMBL/GenBank/DDBJ databases">
        <title>Whole genome shotgun sequence of Actinoplanes humidus NBRC 14915.</title>
        <authorList>
            <person name="Komaki H."/>
            <person name="Tamura T."/>
        </authorList>
    </citation>
    <scope>NUCLEOTIDE SEQUENCE [LARGE SCALE GENOMIC DNA]</scope>
    <source>
        <strain evidence="4 5">NBRC 14915</strain>
    </source>
</reference>
<comment type="caution">
    <text evidence="4">The sequence shown here is derived from an EMBL/GenBank/DDBJ whole genome shotgun (WGS) entry which is preliminary data.</text>
</comment>
<feature type="domain" description="STAS" evidence="3">
    <location>
        <begin position="22"/>
        <end position="107"/>
    </location>
</feature>
<dbReference type="Pfam" id="PF01740">
    <property type="entry name" value="STAS"/>
    <property type="match status" value="1"/>
</dbReference>
<dbReference type="PANTHER" id="PTHR33495:SF2">
    <property type="entry name" value="ANTI-SIGMA FACTOR ANTAGONIST TM_1081-RELATED"/>
    <property type="match status" value="1"/>
</dbReference>
<dbReference type="InterPro" id="IPR002645">
    <property type="entry name" value="STAS_dom"/>
</dbReference>
<dbReference type="EMBL" id="BOMN01000035">
    <property type="protein sequence ID" value="GIE19926.1"/>
    <property type="molecule type" value="Genomic_DNA"/>
</dbReference>
<proteinExistence type="inferred from homology"/>
<evidence type="ECO:0000256" key="1">
    <source>
        <dbReference type="ARBA" id="ARBA00009013"/>
    </source>
</evidence>
<name>A0ABQ3ZMW4_9ACTN</name>
<evidence type="ECO:0000259" key="3">
    <source>
        <dbReference type="PROSITE" id="PS50801"/>
    </source>
</evidence>
<comment type="similarity">
    <text evidence="1 2">Belongs to the anti-sigma-factor antagonist family.</text>
</comment>
<sequence>MTTSEVFVTEPSYQIAREASRVRLSGDFDINARDDLREALEGAVREDGAAGVVVDFAAAEFMDSEALGALIDGFNAGRAAGVKMSIVNAHGIVLRVLDVSGVLALFD</sequence>
<evidence type="ECO:0000313" key="4">
    <source>
        <dbReference type="EMBL" id="GIE19926.1"/>
    </source>
</evidence>
<protein>
    <recommendedName>
        <fullName evidence="2">Anti-sigma factor antagonist</fullName>
    </recommendedName>
</protein>
<dbReference type="PANTHER" id="PTHR33495">
    <property type="entry name" value="ANTI-SIGMA FACTOR ANTAGONIST TM_1081-RELATED-RELATED"/>
    <property type="match status" value="1"/>
</dbReference>
<dbReference type="InterPro" id="IPR003658">
    <property type="entry name" value="Anti-sigma_ant"/>
</dbReference>
<dbReference type="InterPro" id="IPR036513">
    <property type="entry name" value="STAS_dom_sf"/>
</dbReference>
<dbReference type="SUPFAM" id="SSF52091">
    <property type="entry name" value="SpoIIaa-like"/>
    <property type="match status" value="1"/>
</dbReference>